<dbReference type="AlphaFoldDB" id="A0A0B7JNB0"/>
<proteinExistence type="predicted"/>
<gene>
    <name evidence="2" type="ORF">BN869_000000071_1</name>
</gene>
<evidence type="ECO:0000313" key="2">
    <source>
        <dbReference type="EMBL" id="CEO44016.1"/>
    </source>
</evidence>
<dbReference type="EMBL" id="CDPU01000001">
    <property type="protein sequence ID" value="CEO44016.1"/>
    <property type="molecule type" value="Genomic_DNA"/>
</dbReference>
<dbReference type="PANTHER" id="PTHR43558">
    <property type="entry name" value="REDUCTASE, PUTATIVE (AFU_ORTHOLOGUE AFUA_3G10540)-RELATED"/>
    <property type="match status" value="1"/>
</dbReference>
<dbReference type="PANTHER" id="PTHR43558:SF6">
    <property type="entry name" value="REDUCTASE, PUTATIVE (AFU_ORTHOLOGUE AFUA_3G10540)-RELATED"/>
    <property type="match status" value="1"/>
</dbReference>
<evidence type="ECO:0000256" key="1">
    <source>
        <dbReference type="SAM" id="MobiDB-lite"/>
    </source>
</evidence>
<feature type="region of interest" description="Disordered" evidence="1">
    <location>
        <begin position="15"/>
        <end position="46"/>
    </location>
</feature>
<feature type="compositionally biased region" description="Basic and acidic residues" evidence="1">
    <location>
        <begin position="15"/>
        <end position="31"/>
    </location>
</feature>
<sequence>MGLFASLCCLGSARDVEPDRPNDTHHTEKRSATGAASRNFNPQGPSTISPFLQQLSEYSDTPIKSLLQPYLDDETQLRQAFARGDPHAAEVSHLIPLYPHQQSLLTSRVIERDVYGPDKYLLRLPAEKIGRPGAPAVVTSLDQYKTNFEAFSHASLSGLDWSNVIAAGSSALLPLLPRRDDVDISFNPAVENPLETYFQEIASASDIDLFLYGLDEDQATRKIIQIESTIRKNQRLLTDGGLTLRTNNAITFISPRWPYRHVQIILRLYKSISEVLAGFDVDCACVAYDGRQVYTTPRGAASIITRTNTIDLTRRSPSYEYRLYKYRSHNFDVYWDSLERSRIDEFIFQGDQNPSELHGLARLLFFEESIRNYGDEQNYQKRRRLKKIQDVEDSAPSGYADHEIPYGERFTAPSVRRYVALHSKEAYRFGTIHEVMEEGSIASQNGIEGSLRFLTDDPGRQMIGSFHPLTDDDWTDMAYDIGAESAGQESISI</sequence>
<name>A0A0B7JNB0_BIOOC</name>
<organism evidence="2">
    <name type="scientific">Bionectria ochroleuca</name>
    <name type="common">Gliocladium roseum</name>
    <dbReference type="NCBI Taxonomy" id="29856"/>
    <lineage>
        <taxon>Eukaryota</taxon>
        <taxon>Fungi</taxon>
        <taxon>Dikarya</taxon>
        <taxon>Ascomycota</taxon>
        <taxon>Pezizomycotina</taxon>
        <taxon>Sordariomycetes</taxon>
        <taxon>Hypocreomycetidae</taxon>
        <taxon>Hypocreales</taxon>
        <taxon>Bionectriaceae</taxon>
        <taxon>Clonostachys</taxon>
    </lineage>
</organism>
<dbReference type="InterPro" id="IPR053354">
    <property type="entry name" value="MGDG_epimerase"/>
</dbReference>
<reference evidence="2" key="1">
    <citation type="submission" date="2015-01" db="EMBL/GenBank/DDBJ databases">
        <authorList>
            <person name="Durling Mikael"/>
        </authorList>
    </citation>
    <scope>NUCLEOTIDE SEQUENCE</scope>
</reference>
<feature type="compositionally biased region" description="Polar residues" evidence="1">
    <location>
        <begin position="34"/>
        <end position="46"/>
    </location>
</feature>
<accession>A0A0B7JNB0</accession>
<protein>
    <submittedName>
        <fullName evidence="2">Uncharacterized protein</fullName>
    </submittedName>
</protein>